<organism evidence="10 11">
    <name type="scientific">Candidatus Doudnabacteria bacterium RIFCSPHIGHO2_01_FULL_43_23</name>
    <dbReference type="NCBI Taxonomy" id="1817822"/>
    <lineage>
        <taxon>Bacteria</taxon>
        <taxon>Candidatus Doudnaibacteriota</taxon>
    </lineage>
</organism>
<keyword evidence="5 8" id="KW-0812">Transmembrane</keyword>
<dbReference type="Proteomes" id="UP000177912">
    <property type="component" value="Unassembled WGS sequence"/>
</dbReference>
<comment type="subcellular location">
    <subcellularLocation>
        <location evidence="1">Cell membrane</location>
        <topology evidence="1">Multi-pass membrane protein</topology>
    </subcellularLocation>
</comment>
<evidence type="ECO:0000256" key="2">
    <source>
        <dbReference type="ARBA" id="ARBA00022475"/>
    </source>
</evidence>
<protein>
    <recommendedName>
        <fullName evidence="9">Glycosyltransferase RgtA/B/C/D-like domain-containing protein</fullName>
    </recommendedName>
</protein>
<name>A0A1F5NQN0_9BACT</name>
<evidence type="ECO:0000313" key="10">
    <source>
        <dbReference type="EMBL" id="OGE79928.1"/>
    </source>
</evidence>
<dbReference type="GO" id="GO:0009103">
    <property type="term" value="P:lipopolysaccharide biosynthetic process"/>
    <property type="evidence" value="ECO:0007669"/>
    <property type="project" value="UniProtKB-ARBA"/>
</dbReference>
<feature type="transmembrane region" description="Helical" evidence="8">
    <location>
        <begin position="197"/>
        <end position="217"/>
    </location>
</feature>
<accession>A0A1F5NQN0</accession>
<dbReference type="GO" id="GO:0005886">
    <property type="term" value="C:plasma membrane"/>
    <property type="evidence" value="ECO:0007669"/>
    <property type="project" value="UniProtKB-SubCell"/>
</dbReference>
<feature type="transmembrane region" description="Helical" evidence="8">
    <location>
        <begin position="356"/>
        <end position="377"/>
    </location>
</feature>
<evidence type="ECO:0000256" key="8">
    <source>
        <dbReference type="SAM" id="Phobius"/>
    </source>
</evidence>
<feature type="transmembrane region" description="Helical" evidence="8">
    <location>
        <begin position="412"/>
        <end position="432"/>
    </location>
</feature>
<sequence length="441" mass="50595">MKKFVFILVILAAINGIVLSERYWNFPPQGDGLHYSNVAASLSSDGSFSESGKPTARRDPGYVFFLSGVYKIFGVNYAVVRVFQILFFCGISVLIYFLTREIFFDERLAKTAALLTALFYPLASYAGLFFTELLFTFIFLISIFCFLRGYKSQRKIFFVISGLCLGYAILTKSYLIYFPFFFLAIFLYSHRASMKKFALHLAIFSVCVALVVVPWTVRNKAQFGSFTVSQKEGPVLFFAIQRLKIRTGDLPKVLVANILGDFFAQRIFGSYNRQEVEEGDFGTKLTELSNQGLGEQQINAELSKISKKEIRTHPLRYLLVVVPIEFLKLHTPIFPFESAQGLFSDESRHQNIPETAKALVILTVRTIYWLFFALVIYGIIKSRSYNRELVFVYTAMFYTIGVYSLLHGIPRYLLPIYPLYIIFFSYGILAYINQRKETRIV</sequence>
<dbReference type="GO" id="GO:0016763">
    <property type="term" value="F:pentosyltransferase activity"/>
    <property type="evidence" value="ECO:0007669"/>
    <property type="project" value="TreeGrafter"/>
</dbReference>
<evidence type="ECO:0000313" key="11">
    <source>
        <dbReference type="Proteomes" id="UP000177912"/>
    </source>
</evidence>
<evidence type="ECO:0000256" key="7">
    <source>
        <dbReference type="ARBA" id="ARBA00023136"/>
    </source>
</evidence>
<proteinExistence type="predicted"/>
<feature type="transmembrane region" description="Helical" evidence="8">
    <location>
        <begin position="317"/>
        <end position="336"/>
    </location>
</feature>
<feature type="domain" description="Glycosyltransferase RgtA/B/C/D-like" evidence="9">
    <location>
        <begin position="60"/>
        <end position="215"/>
    </location>
</feature>
<evidence type="ECO:0000259" key="9">
    <source>
        <dbReference type="Pfam" id="PF13231"/>
    </source>
</evidence>
<feature type="transmembrane region" description="Helical" evidence="8">
    <location>
        <begin position="389"/>
        <end position="406"/>
    </location>
</feature>
<feature type="transmembrane region" description="Helical" evidence="8">
    <location>
        <begin position="134"/>
        <end position="150"/>
    </location>
</feature>
<reference evidence="10 11" key="1">
    <citation type="journal article" date="2016" name="Nat. Commun.">
        <title>Thousands of microbial genomes shed light on interconnected biogeochemical processes in an aquifer system.</title>
        <authorList>
            <person name="Anantharaman K."/>
            <person name="Brown C.T."/>
            <person name="Hug L.A."/>
            <person name="Sharon I."/>
            <person name="Castelle C.J."/>
            <person name="Probst A.J."/>
            <person name="Thomas B.C."/>
            <person name="Singh A."/>
            <person name="Wilkins M.J."/>
            <person name="Karaoz U."/>
            <person name="Brodie E.L."/>
            <person name="Williams K.H."/>
            <person name="Hubbard S.S."/>
            <person name="Banfield J.F."/>
        </authorList>
    </citation>
    <scope>NUCLEOTIDE SEQUENCE [LARGE SCALE GENOMIC DNA]</scope>
</reference>
<dbReference type="InterPro" id="IPR038731">
    <property type="entry name" value="RgtA/B/C-like"/>
</dbReference>
<keyword evidence="6 8" id="KW-1133">Transmembrane helix</keyword>
<keyword evidence="7 8" id="KW-0472">Membrane</keyword>
<dbReference type="Pfam" id="PF13231">
    <property type="entry name" value="PMT_2"/>
    <property type="match status" value="1"/>
</dbReference>
<dbReference type="InterPro" id="IPR050297">
    <property type="entry name" value="LipidA_mod_glycosyltrf_83"/>
</dbReference>
<keyword evidence="4" id="KW-0808">Transferase</keyword>
<evidence type="ECO:0000256" key="1">
    <source>
        <dbReference type="ARBA" id="ARBA00004651"/>
    </source>
</evidence>
<dbReference type="AlphaFoldDB" id="A0A1F5NQN0"/>
<dbReference type="EMBL" id="MFEI01000043">
    <property type="protein sequence ID" value="OGE79928.1"/>
    <property type="molecule type" value="Genomic_DNA"/>
</dbReference>
<feature type="transmembrane region" description="Helical" evidence="8">
    <location>
        <begin position="157"/>
        <end position="185"/>
    </location>
</feature>
<feature type="transmembrane region" description="Helical" evidence="8">
    <location>
        <begin position="78"/>
        <end position="99"/>
    </location>
</feature>
<dbReference type="PANTHER" id="PTHR33908">
    <property type="entry name" value="MANNOSYLTRANSFERASE YKCB-RELATED"/>
    <property type="match status" value="1"/>
</dbReference>
<comment type="caution">
    <text evidence="10">The sequence shown here is derived from an EMBL/GenBank/DDBJ whole genome shotgun (WGS) entry which is preliminary data.</text>
</comment>
<dbReference type="PANTHER" id="PTHR33908:SF11">
    <property type="entry name" value="MEMBRANE PROTEIN"/>
    <property type="match status" value="1"/>
</dbReference>
<evidence type="ECO:0000256" key="4">
    <source>
        <dbReference type="ARBA" id="ARBA00022679"/>
    </source>
</evidence>
<keyword evidence="2" id="KW-1003">Cell membrane</keyword>
<keyword evidence="3" id="KW-0328">Glycosyltransferase</keyword>
<evidence type="ECO:0000256" key="6">
    <source>
        <dbReference type="ARBA" id="ARBA00022989"/>
    </source>
</evidence>
<dbReference type="STRING" id="1817822.A2826_00050"/>
<evidence type="ECO:0000256" key="3">
    <source>
        <dbReference type="ARBA" id="ARBA00022676"/>
    </source>
</evidence>
<evidence type="ECO:0000256" key="5">
    <source>
        <dbReference type="ARBA" id="ARBA00022692"/>
    </source>
</evidence>
<gene>
    <name evidence="10" type="ORF">A2826_00050</name>
</gene>